<evidence type="ECO:0000256" key="3">
    <source>
        <dbReference type="ARBA" id="ARBA00023098"/>
    </source>
</evidence>
<feature type="short sequence motif" description="GXSXG" evidence="4">
    <location>
        <begin position="85"/>
        <end position="89"/>
    </location>
</feature>
<feature type="short sequence motif" description="DGA/G" evidence="4">
    <location>
        <begin position="211"/>
        <end position="213"/>
    </location>
</feature>
<dbReference type="GO" id="GO:0016787">
    <property type="term" value="F:hydrolase activity"/>
    <property type="evidence" value="ECO:0007669"/>
    <property type="project" value="UniProtKB-UniRule"/>
</dbReference>
<protein>
    <submittedName>
        <fullName evidence="7">Patatin</fullName>
    </submittedName>
</protein>
<feature type="transmembrane region" description="Helical" evidence="5">
    <location>
        <begin position="81"/>
        <end position="101"/>
    </location>
</feature>
<keyword evidence="5" id="KW-0472">Membrane</keyword>
<name>A0A2W5T8L3_9BACT</name>
<dbReference type="Gene3D" id="3.40.1090.10">
    <property type="entry name" value="Cytosolic phospholipase A2 catalytic domain"/>
    <property type="match status" value="2"/>
</dbReference>
<dbReference type="EMBL" id="QFQP01000018">
    <property type="protein sequence ID" value="PZR10267.1"/>
    <property type="molecule type" value="Genomic_DNA"/>
</dbReference>
<evidence type="ECO:0000256" key="5">
    <source>
        <dbReference type="SAM" id="Phobius"/>
    </source>
</evidence>
<dbReference type="SUPFAM" id="SSF52151">
    <property type="entry name" value="FabD/lysophospholipase-like"/>
    <property type="match status" value="1"/>
</dbReference>
<organism evidence="7 8">
    <name type="scientific">Archangium gephyra</name>
    <dbReference type="NCBI Taxonomy" id="48"/>
    <lineage>
        <taxon>Bacteria</taxon>
        <taxon>Pseudomonadati</taxon>
        <taxon>Myxococcota</taxon>
        <taxon>Myxococcia</taxon>
        <taxon>Myxococcales</taxon>
        <taxon>Cystobacterineae</taxon>
        <taxon>Archangiaceae</taxon>
        <taxon>Archangium</taxon>
    </lineage>
</organism>
<keyword evidence="5" id="KW-0812">Transmembrane</keyword>
<dbReference type="InterPro" id="IPR016035">
    <property type="entry name" value="Acyl_Trfase/lysoPLipase"/>
</dbReference>
<feature type="transmembrane region" description="Helical" evidence="5">
    <location>
        <begin position="48"/>
        <end position="69"/>
    </location>
</feature>
<reference evidence="7 8" key="1">
    <citation type="submission" date="2017-08" db="EMBL/GenBank/DDBJ databases">
        <title>Infants hospitalized years apart are colonized by the same room-sourced microbial strains.</title>
        <authorList>
            <person name="Brooks B."/>
            <person name="Olm M.R."/>
            <person name="Firek B.A."/>
            <person name="Baker R."/>
            <person name="Thomas B.C."/>
            <person name="Morowitz M.J."/>
            <person name="Banfield J.F."/>
        </authorList>
    </citation>
    <scope>NUCLEOTIDE SEQUENCE [LARGE SCALE GENOMIC DNA]</scope>
    <source>
        <strain evidence="7">S2_003_000_R2_14</strain>
    </source>
</reference>
<comment type="caution">
    <text evidence="7">The sequence shown here is derived from an EMBL/GenBank/DDBJ whole genome shotgun (WGS) entry which is preliminary data.</text>
</comment>
<evidence type="ECO:0000313" key="8">
    <source>
        <dbReference type="Proteomes" id="UP000249061"/>
    </source>
</evidence>
<feature type="domain" description="PNPLA" evidence="6">
    <location>
        <begin position="54"/>
        <end position="224"/>
    </location>
</feature>
<feature type="active site" description="Proton acceptor" evidence="4">
    <location>
        <position position="211"/>
    </location>
</feature>
<evidence type="ECO:0000256" key="2">
    <source>
        <dbReference type="ARBA" id="ARBA00022963"/>
    </source>
</evidence>
<keyword evidence="3 4" id="KW-0443">Lipid metabolism</keyword>
<keyword evidence="5" id="KW-1133">Transmembrane helix</keyword>
<evidence type="ECO:0000256" key="1">
    <source>
        <dbReference type="ARBA" id="ARBA00022801"/>
    </source>
</evidence>
<gene>
    <name evidence="7" type="ORF">DI536_20440</name>
</gene>
<evidence type="ECO:0000259" key="6">
    <source>
        <dbReference type="PROSITE" id="PS51635"/>
    </source>
</evidence>
<dbReference type="GO" id="GO:0016042">
    <property type="term" value="P:lipid catabolic process"/>
    <property type="evidence" value="ECO:0007669"/>
    <property type="project" value="UniProtKB-UniRule"/>
</dbReference>
<accession>A0A2W5T8L3</accession>
<keyword evidence="1 4" id="KW-0378">Hydrolase</keyword>
<sequence>MIGEKRNEPLADHAGRAEHTHFELRSHARALTRRDSLRKVTALRERLLGKRVGVVLSAGYFGFYGHAGFVEGLLSSGITPAAWAGTSAGGMVAAFAAAGLAPSRMAELILQQRREHFWDPDYFGIALDSMRSGHRASGLLKGARFVELLKQFLPIQTFESLKTPLLLVATNLTTQEPSVITTGDLPSAVHATCAYPGLFQAVRREGQLLWDGGIVDKAPALALSESPLGKSLDALVVHFLPSRDGAKEPRGAFAYASGMANGFAAIRKAHFRLQLELLRARGIEVHVITSRLPPVSPSEMHRGPEAVAAGRESAIAALNAPSAGWSGED</sequence>
<dbReference type="Proteomes" id="UP000249061">
    <property type="component" value="Unassembled WGS sequence"/>
</dbReference>
<evidence type="ECO:0000313" key="7">
    <source>
        <dbReference type="EMBL" id="PZR10267.1"/>
    </source>
</evidence>
<keyword evidence="2 4" id="KW-0442">Lipid degradation</keyword>
<dbReference type="InterPro" id="IPR002641">
    <property type="entry name" value="PNPLA_dom"/>
</dbReference>
<dbReference type="Pfam" id="PF01734">
    <property type="entry name" value="Patatin"/>
    <property type="match status" value="1"/>
</dbReference>
<feature type="active site" description="Nucleophile" evidence="4">
    <location>
        <position position="87"/>
    </location>
</feature>
<proteinExistence type="predicted"/>
<dbReference type="PANTHER" id="PTHR14226:SF29">
    <property type="entry name" value="NEUROPATHY TARGET ESTERASE SWS"/>
    <property type="match status" value="1"/>
</dbReference>
<dbReference type="PROSITE" id="PS51635">
    <property type="entry name" value="PNPLA"/>
    <property type="match status" value="1"/>
</dbReference>
<dbReference type="AlphaFoldDB" id="A0A2W5T8L3"/>
<comment type="caution">
    <text evidence="4">Lacks conserved residue(s) required for the propagation of feature annotation.</text>
</comment>
<evidence type="ECO:0000256" key="4">
    <source>
        <dbReference type="PROSITE-ProRule" id="PRU01161"/>
    </source>
</evidence>
<dbReference type="InterPro" id="IPR050301">
    <property type="entry name" value="NTE"/>
</dbReference>
<dbReference type="PANTHER" id="PTHR14226">
    <property type="entry name" value="NEUROPATHY TARGET ESTERASE/SWISS CHEESE D.MELANOGASTER"/>
    <property type="match status" value="1"/>
</dbReference>